<feature type="signal peptide" evidence="1">
    <location>
        <begin position="1"/>
        <end position="19"/>
    </location>
</feature>
<evidence type="ECO:0000313" key="3">
    <source>
        <dbReference type="Proteomes" id="UP000554837"/>
    </source>
</evidence>
<organism evidence="2 3">
    <name type="scientific">Inhella inkyongensis</name>
    <dbReference type="NCBI Taxonomy" id="392593"/>
    <lineage>
        <taxon>Bacteria</taxon>
        <taxon>Pseudomonadati</taxon>
        <taxon>Pseudomonadota</taxon>
        <taxon>Betaproteobacteria</taxon>
        <taxon>Burkholderiales</taxon>
        <taxon>Sphaerotilaceae</taxon>
        <taxon>Inhella</taxon>
    </lineage>
</organism>
<dbReference type="OrthoDB" id="9133546at2"/>
<dbReference type="Proteomes" id="UP000554837">
    <property type="component" value="Unassembled WGS sequence"/>
</dbReference>
<evidence type="ECO:0008006" key="4">
    <source>
        <dbReference type="Google" id="ProtNLM"/>
    </source>
</evidence>
<dbReference type="AlphaFoldDB" id="A0A840SA68"/>
<reference evidence="2 3" key="1">
    <citation type="submission" date="2020-08" db="EMBL/GenBank/DDBJ databases">
        <title>Genomic Encyclopedia of Type Strains, Phase IV (KMG-IV): sequencing the most valuable type-strain genomes for metagenomic binning, comparative biology and taxonomic classification.</title>
        <authorList>
            <person name="Goeker M."/>
        </authorList>
    </citation>
    <scope>NUCLEOTIDE SEQUENCE [LARGE SCALE GENOMIC DNA]</scope>
    <source>
        <strain evidence="2 3">DSM 23958</strain>
    </source>
</reference>
<dbReference type="RefSeq" id="WP_138858188.1">
    <property type="nucleotide sequence ID" value="NZ_CP040709.1"/>
</dbReference>
<protein>
    <recommendedName>
        <fullName evidence="4">Lipoprotein</fullName>
    </recommendedName>
</protein>
<evidence type="ECO:0000313" key="2">
    <source>
        <dbReference type="EMBL" id="MBB5205280.1"/>
    </source>
</evidence>
<proteinExistence type="predicted"/>
<dbReference type="EMBL" id="JACHHO010000003">
    <property type="protein sequence ID" value="MBB5205280.1"/>
    <property type="molecule type" value="Genomic_DNA"/>
</dbReference>
<comment type="caution">
    <text evidence="2">The sequence shown here is derived from an EMBL/GenBank/DDBJ whole genome shotgun (WGS) entry which is preliminary data.</text>
</comment>
<sequence>MSRVTFTVFALGISSALTGCLATAPQSLLSGIPETRADAQLSPVRILEVDGRSQFEMGLIDIQVEPGIRVLRLASAAGGRAGVVREQNVAFRVEPCTRYALAARRETSMQRDWELVIDRQERVRGCQPDAELQKATKAAQPHTTP</sequence>
<dbReference type="PROSITE" id="PS51257">
    <property type="entry name" value="PROKAR_LIPOPROTEIN"/>
    <property type="match status" value="1"/>
</dbReference>
<accession>A0A840SA68</accession>
<gene>
    <name evidence="2" type="ORF">HNQ51_002599</name>
</gene>
<keyword evidence="3" id="KW-1185">Reference proteome</keyword>
<feature type="chain" id="PRO_5032721405" description="Lipoprotein" evidence="1">
    <location>
        <begin position="20"/>
        <end position="145"/>
    </location>
</feature>
<keyword evidence="1" id="KW-0732">Signal</keyword>
<evidence type="ECO:0000256" key="1">
    <source>
        <dbReference type="SAM" id="SignalP"/>
    </source>
</evidence>
<name>A0A840SA68_9BURK</name>